<keyword evidence="2" id="KW-0645">Protease</keyword>
<keyword evidence="5" id="KW-1133">Transmembrane helix</keyword>
<keyword evidence="4" id="KW-0720">Serine protease</keyword>
<proteinExistence type="inferred from homology"/>
<dbReference type="InterPro" id="IPR002142">
    <property type="entry name" value="Peptidase_S49"/>
</dbReference>
<keyword evidence="3" id="KW-0378">Hydrolase</keyword>
<dbReference type="GO" id="GO:0006508">
    <property type="term" value="P:proteolysis"/>
    <property type="evidence" value="ECO:0007669"/>
    <property type="project" value="UniProtKB-KW"/>
</dbReference>
<dbReference type="AlphaFoldDB" id="A0A5Q2QCU3"/>
<evidence type="ECO:0000313" key="8">
    <source>
        <dbReference type="Proteomes" id="UP000388235"/>
    </source>
</evidence>
<dbReference type="OrthoDB" id="9764363at2"/>
<dbReference type="InterPro" id="IPR029045">
    <property type="entry name" value="ClpP/crotonase-like_dom_sf"/>
</dbReference>
<keyword evidence="5" id="KW-0812">Transmembrane</keyword>
<dbReference type="PANTHER" id="PTHR42987">
    <property type="entry name" value="PEPTIDASE S49"/>
    <property type="match status" value="1"/>
</dbReference>
<evidence type="ECO:0000256" key="1">
    <source>
        <dbReference type="ARBA" id="ARBA00008683"/>
    </source>
</evidence>
<dbReference type="EMBL" id="CP045871">
    <property type="protein sequence ID" value="QGG79836.1"/>
    <property type="molecule type" value="Genomic_DNA"/>
</dbReference>
<evidence type="ECO:0000256" key="3">
    <source>
        <dbReference type="ARBA" id="ARBA00022801"/>
    </source>
</evidence>
<organism evidence="7 8">
    <name type="scientific">Litorivicinus lipolyticus</name>
    <dbReference type="NCBI Taxonomy" id="418701"/>
    <lineage>
        <taxon>Bacteria</taxon>
        <taxon>Pseudomonadati</taxon>
        <taxon>Pseudomonadota</taxon>
        <taxon>Gammaproteobacteria</taxon>
        <taxon>Oceanospirillales</taxon>
        <taxon>Litorivicinaceae</taxon>
        <taxon>Litorivicinus</taxon>
    </lineage>
</organism>
<dbReference type="GO" id="GO:0008236">
    <property type="term" value="F:serine-type peptidase activity"/>
    <property type="evidence" value="ECO:0007669"/>
    <property type="project" value="UniProtKB-KW"/>
</dbReference>
<dbReference type="PANTHER" id="PTHR42987:SF8">
    <property type="entry name" value="PROTEINASE"/>
    <property type="match status" value="1"/>
</dbReference>
<feature type="transmembrane region" description="Helical" evidence="5">
    <location>
        <begin position="33"/>
        <end position="51"/>
    </location>
</feature>
<evidence type="ECO:0000256" key="4">
    <source>
        <dbReference type="ARBA" id="ARBA00022825"/>
    </source>
</evidence>
<dbReference type="RefSeq" id="WP_153713340.1">
    <property type="nucleotide sequence ID" value="NZ_CP045871.1"/>
</dbReference>
<dbReference type="Gene3D" id="6.20.330.10">
    <property type="match status" value="1"/>
</dbReference>
<protein>
    <submittedName>
        <fullName evidence="7">S49 family peptidase</fullName>
    </submittedName>
</protein>
<keyword evidence="8" id="KW-1185">Reference proteome</keyword>
<accession>A0A5Q2QCU3</accession>
<dbReference type="SUPFAM" id="SSF52096">
    <property type="entry name" value="ClpP/crotonase"/>
    <property type="match status" value="1"/>
</dbReference>
<dbReference type="CDD" id="cd07023">
    <property type="entry name" value="S49_Sppa_N_C"/>
    <property type="match status" value="1"/>
</dbReference>
<comment type="similarity">
    <text evidence="1">Belongs to the peptidase S49 family.</text>
</comment>
<evidence type="ECO:0000256" key="2">
    <source>
        <dbReference type="ARBA" id="ARBA00022670"/>
    </source>
</evidence>
<dbReference type="Gene3D" id="3.90.226.10">
    <property type="entry name" value="2-enoyl-CoA Hydratase, Chain A, domain 1"/>
    <property type="match status" value="1"/>
</dbReference>
<gene>
    <name evidence="7" type="ORF">GH975_04300</name>
</gene>
<feature type="domain" description="Peptidase S49" evidence="6">
    <location>
        <begin position="134"/>
        <end position="262"/>
    </location>
</feature>
<dbReference type="Pfam" id="PF01343">
    <property type="entry name" value="Peptidase_S49"/>
    <property type="match status" value="1"/>
</dbReference>
<evidence type="ECO:0000259" key="6">
    <source>
        <dbReference type="Pfam" id="PF01343"/>
    </source>
</evidence>
<keyword evidence="5" id="KW-0472">Membrane</keyword>
<name>A0A5Q2QCU3_9GAMM</name>
<dbReference type="InterPro" id="IPR047272">
    <property type="entry name" value="S49_SppA_C"/>
</dbReference>
<evidence type="ECO:0000256" key="5">
    <source>
        <dbReference type="SAM" id="Phobius"/>
    </source>
</evidence>
<sequence>MSDMDPDSRAWKELRRVMDVAFVEQRRSRRWGIFFKLVTLAYVTFLIVAVARNASFDEWSEADGGHLASVSINGTIAADSDASAEVILQGIAAALEHPGTRGVVLDINSGGGSPVQADRVWRGIQRLRGEYPDTPIYAAIADIGASGAYYIASAADEIYADEASLVGSIGVVSSGFGFEDAAKKLGVERRLITAGTNKGLLDPFLPLDKAQVEHWQRVLDGTHEQFIDRVKSARGARLVEDDNLFSGLIWNGRQALALGLIDGHLSPAEIADENLGVDRVLDFTPRPAPLERLTRQLGASVSASFNQLQGAGLRY</sequence>
<dbReference type="KEGG" id="llp:GH975_04300"/>
<reference evidence="7 8" key="1">
    <citation type="submission" date="2019-11" db="EMBL/GenBank/DDBJ databases">
        <authorList>
            <person name="Khan S.A."/>
            <person name="Jeon C.O."/>
            <person name="Chun B.H."/>
        </authorList>
    </citation>
    <scope>NUCLEOTIDE SEQUENCE [LARGE SCALE GENOMIC DNA]</scope>
    <source>
        <strain evidence="7 8">IMCC 1097</strain>
    </source>
</reference>
<dbReference type="Proteomes" id="UP000388235">
    <property type="component" value="Chromosome"/>
</dbReference>
<evidence type="ECO:0000313" key="7">
    <source>
        <dbReference type="EMBL" id="QGG79836.1"/>
    </source>
</evidence>